<evidence type="ECO:0000256" key="3">
    <source>
        <dbReference type="ARBA" id="ARBA00022475"/>
    </source>
</evidence>
<evidence type="ECO:0000313" key="10">
    <source>
        <dbReference type="Proteomes" id="UP000612808"/>
    </source>
</evidence>
<dbReference type="GO" id="GO:0055085">
    <property type="term" value="P:transmembrane transport"/>
    <property type="evidence" value="ECO:0007669"/>
    <property type="project" value="InterPro"/>
</dbReference>
<evidence type="ECO:0000256" key="1">
    <source>
        <dbReference type="ARBA" id="ARBA00004651"/>
    </source>
</evidence>
<dbReference type="InterPro" id="IPR035906">
    <property type="entry name" value="MetI-like_sf"/>
</dbReference>
<feature type="transmembrane region" description="Helical" evidence="7">
    <location>
        <begin position="137"/>
        <end position="159"/>
    </location>
</feature>
<feature type="transmembrane region" description="Helical" evidence="7">
    <location>
        <begin position="103"/>
        <end position="125"/>
    </location>
</feature>
<evidence type="ECO:0000259" key="8">
    <source>
        <dbReference type="PROSITE" id="PS50928"/>
    </source>
</evidence>
<organism evidence="9 10">
    <name type="scientific">Actinocatenispora rupis</name>
    <dbReference type="NCBI Taxonomy" id="519421"/>
    <lineage>
        <taxon>Bacteria</taxon>
        <taxon>Bacillati</taxon>
        <taxon>Actinomycetota</taxon>
        <taxon>Actinomycetes</taxon>
        <taxon>Micromonosporales</taxon>
        <taxon>Micromonosporaceae</taxon>
        <taxon>Actinocatenispora</taxon>
    </lineage>
</organism>
<evidence type="ECO:0000256" key="5">
    <source>
        <dbReference type="ARBA" id="ARBA00022989"/>
    </source>
</evidence>
<protein>
    <submittedName>
        <fullName evidence="9">Permease</fullName>
    </submittedName>
</protein>
<dbReference type="GO" id="GO:0005886">
    <property type="term" value="C:plasma membrane"/>
    <property type="evidence" value="ECO:0007669"/>
    <property type="project" value="UniProtKB-SubCell"/>
</dbReference>
<dbReference type="AlphaFoldDB" id="A0A8J3NAA1"/>
<reference evidence="9" key="1">
    <citation type="submission" date="2021-01" db="EMBL/GenBank/DDBJ databases">
        <title>Whole genome shotgun sequence of Actinocatenispora rupis NBRC 107355.</title>
        <authorList>
            <person name="Komaki H."/>
            <person name="Tamura T."/>
        </authorList>
    </citation>
    <scope>NUCLEOTIDE SEQUENCE</scope>
    <source>
        <strain evidence="9">NBRC 107355</strain>
    </source>
</reference>
<comment type="subcellular location">
    <subcellularLocation>
        <location evidence="1 7">Cell membrane</location>
        <topology evidence="1 7">Multi-pass membrane protein</topology>
    </subcellularLocation>
</comment>
<comment type="similarity">
    <text evidence="7">Belongs to the binding-protein-dependent transport system permease family.</text>
</comment>
<name>A0A8J3NAA1_9ACTN</name>
<feature type="transmembrane region" description="Helical" evidence="7">
    <location>
        <begin position="239"/>
        <end position="259"/>
    </location>
</feature>
<evidence type="ECO:0000256" key="7">
    <source>
        <dbReference type="RuleBase" id="RU363032"/>
    </source>
</evidence>
<dbReference type="PROSITE" id="PS50928">
    <property type="entry name" value="ABC_TM1"/>
    <property type="match status" value="1"/>
</dbReference>
<feature type="transmembrane region" description="Helical" evidence="7">
    <location>
        <begin position="12"/>
        <end position="31"/>
    </location>
</feature>
<dbReference type="CDD" id="cd06261">
    <property type="entry name" value="TM_PBP2"/>
    <property type="match status" value="1"/>
</dbReference>
<keyword evidence="3" id="KW-1003">Cell membrane</keyword>
<dbReference type="RefSeq" id="WP_239076291.1">
    <property type="nucleotide sequence ID" value="NZ_BAAAZM010000010.1"/>
</dbReference>
<keyword evidence="10" id="KW-1185">Reference proteome</keyword>
<sequence>MRIGGVIRRAVLIVLGAIWLVPVYLLLVNAFRPGADYTGDHVWTPSATFGLFDNFAKAWDNADLGPSIGSTVLYSVVSPAVGVVVGALAAYAIVVLRLRHGFAWFLAVYGGTIFPTQMLLIPLFLGYSDTNLYDNRFGMVLIYTTISVPLAAFVMRNFFTGVAYEVFEAARIDGASVFTAFWRIYLPLSVPALAAVFILDFTFVWNDLMFGLTLSQDQSVRPIQTALSALNSAYAGTSVPTVLAAGLIVSLPTVALFLATQRLFARGLTLGQY</sequence>
<evidence type="ECO:0000256" key="6">
    <source>
        <dbReference type="ARBA" id="ARBA00023136"/>
    </source>
</evidence>
<keyword evidence="5 7" id="KW-1133">Transmembrane helix</keyword>
<dbReference type="SUPFAM" id="SSF161098">
    <property type="entry name" value="MetI-like"/>
    <property type="match status" value="1"/>
</dbReference>
<evidence type="ECO:0000256" key="4">
    <source>
        <dbReference type="ARBA" id="ARBA00022692"/>
    </source>
</evidence>
<feature type="transmembrane region" description="Helical" evidence="7">
    <location>
        <begin position="72"/>
        <end position="96"/>
    </location>
</feature>
<comment type="caution">
    <text evidence="9">The sequence shown here is derived from an EMBL/GenBank/DDBJ whole genome shotgun (WGS) entry which is preliminary data.</text>
</comment>
<evidence type="ECO:0000313" key="9">
    <source>
        <dbReference type="EMBL" id="GID09500.1"/>
    </source>
</evidence>
<dbReference type="Pfam" id="PF00528">
    <property type="entry name" value="BPD_transp_1"/>
    <property type="match status" value="1"/>
</dbReference>
<dbReference type="InterPro" id="IPR000515">
    <property type="entry name" value="MetI-like"/>
</dbReference>
<feature type="domain" description="ABC transmembrane type-1" evidence="8">
    <location>
        <begin position="68"/>
        <end position="260"/>
    </location>
</feature>
<dbReference type="PANTHER" id="PTHR43744">
    <property type="entry name" value="ABC TRANSPORTER PERMEASE PROTEIN MG189-RELATED-RELATED"/>
    <property type="match status" value="1"/>
</dbReference>
<keyword evidence="6 7" id="KW-0472">Membrane</keyword>
<accession>A0A8J3NAA1</accession>
<evidence type="ECO:0000256" key="2">
    <source>
        <dbReference type="ARBA" id="ARBA00022448"/>
    </source>
</evidence>
<keyword evidence="4 7" id="KW-0812">Transmembrane</keyword>
<keyword evidence="2 7" id="KW-0813">Transport</keyword>
<gene>
    <name evidence="9" type="ORF">Aru02nite_03890</name>
</gene>
<feature type="transmembrane region" description="Helical" evidence="7">
    <location>
        <begin position="180"/>
        <end position="205"/>
    </location>
</feature>
<dbReference type="PANTHER" id="PTHR43744:SF12">
    <property type="entry name" value="ABC TRANSPORTER PERMEASE PROTEIN MG189-RELATED"/>
    <property type="match status" value="1"/>
</dbReference>
<dbReference type="EMBL" id="BOMB01000001">
    <property type="protein sequence ID" value="GID09500.1"/>
    <property type="molecule type" value="Genomic_DNA"/>
</dbReference>
<dbReference type="Gene3D" id="1.10.3720.10">
    <property type="entry name" value="MetI-like"/>
    <property type="match status" value="1"/>
</dbReference>
<dbReference type="Proteomes" id="UP000612808">
    <property type="component" value="Unassembled WGS sequence"/>
</dbReference>
<proteinExistence type="inferred from homology"/>